<dbReference type="RefSeq" id="WP_133798820.1">
    <property type="nucleotide sequence ID" value="NZ_SNWQ01000002.1"/>
</dbReference>
<keyword evidence="3" id="KW-1185">Reference proteome</keyword>
<feature type="transmembrane region" description="Helical" evidence="1">
    <location>
        <begin position="151"/>
        <end position="171"/>
    </location>
</feature>
<feature type="transmembrane region" description="Helical" evidence="1">
    <location>
        <begin position="33"/>
        <end position="54"/>
    </location>
</feature>
<keyword evidence="1" id="KW-0812">Transmembrane</keyword>
<keyword evidence="1" id="KW-1133">Transmembrane helix</keyword>
<evidence type="ECO:0000313" key="3">
    <source>
        <dbReference type="Proteomes" id="UP000295388"/>
    </source>
</evidence>
<organism evidence="2 3">
    <name type="scientific">Kribbella caucasensis</name>
    <dbReference type="NCBI Taxonomy" id="2512215"/>
    <lineage>
        <taxon>Bacteria</taxon>
        <taxon>Bacillati</taxon>
        <taxon>Actinomycetota</taxon>
        <taxon>Actinomycetes</taxon>
        <taxon>Propionibacteriales</taxon>
        <taxon>Kribbellaceae</taxon>
        <taxon>Kribbella</taxon>
    </lineage>
</organism>
<feature type="transmembrane region" description="Helical" evidence="1">
    <location>
        <begin position="191"/>
        <end position="208"/>
    </location>
</feature>
<dbReference type="Proteomes" id="UP000295388">
    <property type="component" value="Unassembled WGS sequence"/>
</dbReference>
<proteinExistence type="predicted"/>
<feature type="transmembrane region" description="Helical" evidence="1">
    <location>
        <begin position="75"/>
        <end position="100"/>
    </location>
</feature>
<comment type="caution">
    <text evidence="2">The sequence shown here is derived from an EMBL/GenBank/DDBJ whole genome shotgun (WGS) entry which is preliminary data.</text>
</comment>
<feature type="transmembrane region" description="Helical" evidence="1">
    <location>
        <begin position="220"/>
        <end position="240"/>
    </location>
</feature>
<reference evidence="2 3" key="1">
    <citation type="submission" date="2019-03" db="EMBL/GenBank/DDBJ databases">
        <title>Genomic Encyclopedia of Type Strains, Phase III (KMG-III): the genomes of soil and plant-associated and newly described type strains.</title>
        <authorList>
            <person name="Whitman W."/>
        </authorList>
    </citation>
    <scope>NUCLEOTIDE SEQUENCE [LARGE SCALE GENOMIC DNA]</scope>
    <source>
        <strain evidence="2 3">VKM Ac-2527</strain>
    </source>
</reference>
<protein>
    <submittedName>
        <fullName evidence="2">Uncharacterized protein</fullName>
    </submittedName>
</protein>
<name>A0A4R6KPY2_9ACTN</name>
<gene>
    <name evidence="2" type="ORF">EV643_102238</name>
</gene>
<sequence length="259" mass="26932">MCGPSGCGFALGTGLAAVAGAVIYGFVEPSFRFDLSSLALVLGLAVAFLVISAAKQVSQYLFLGQAYDIRAFLRLFPAFGVVAIICVTLSRAIGLQPGLILGTLAALGTGAALSVRQKGLAAAVSAGSLTALGVLAWVLRGPFIEDRGFAYQLVAVALTAVAVAAAENLAFGLLPLSFLDGAALFAWSKPVWAGFSLLGAFAFVHVLLHREAGAFAERVTYLAILLAIYFTLAGLFWAYFHFTRRPEPAPSPSPADETA</sequence>
<evidence type="ECO:0000313" key="2">
    <source>
        <dbReference type="EMBL" id="TDO52400.1"/>
    </source>
</evidence>
<dbReference type="EMBL" id="SNWQ01000002">
    <property type="protein sequence ID" value="TDO52400.1"/>
    <property type="molecule type" value="Genomic_DNA"/>
</dbReference>
<keyword evidence="1" id="KW-0472">Membrane</keyword>
<dbReference type="OrthoDB" id="4349919at2"/>
<feature type="transmembrane region" description="Helical" evidence="1">
    <location>
        <begin position="120"/>
        <end position="139"/>
    </location>
</feature>
<feature type="transmembrane region" description="Helical" evidence="1">
    <location>
        <begin position="7"/>
        <end position="27"/>
    </location>
</feature>
<accession>A0A4R6KPY2</accession>
<evidence type="ECO:0000256" key="1">
    <source>
        <dbReference type="SAM" id="Phobius"/>
    </source>
</evidence>
<dbReference type="AlphaFoldDB" id="A0A4R6KPY2"/>